<reference evidence="2 3" key="1">
    <citation type="submission" date="2015-04" db="EMBL/GenBank/DDBJ databases">
        <authorList>
            <person name="Heijne W.H."/>
            <person name="Fedorova N.D."/>
            <person name="Nierman W.C."/>
            <person name="Vollebregt A.W."/>
            <person name="Zhao Z."/>
            <person name="Wu L."/>
            <person name="Kumar M."/>
            <person name="Stam H."/>
            <person name="van den Berg M.A."/>
            <person name="Pel H.J."/>
        </authorList>
    </citation>
    <scope>NUCLEOTIDE SEQUENCE [LARGE SCALE GENOMIC DNA]</scope>
    <source>
        <strain evidence="2 3">CBS 393.64</strain>
    </source>
</reference>
<dbReference type="EMBL" id="LASV01000681">
    <property type="protein sequence ID" value="KKA17255.1"/>
    <property type="molecule type" value="Genomic_DNA"/>
</dbReference>
<feature type="non-terminal residue" evidence="2">
    <location>
        <position position="152"/>
    </location>
</feature>
<name>A0A0F4YGP1_RASE3</name>
<feature type="compositionally biased region" description="Basic residues" evidence="1">
    <location>
        <begin position="111"/>
        <end position="120"/>
    </location>
</feature>
<protein>
    <submittedName>
        <fullName evidence="2">Uncharacterized protein</fullName>
    </submittedName>
</protein>
<gene>
    <name evidence="2" type="ORF">T310_8980</name>
</gene>
<feature type="region of interest" description="Disordered" evidence="1">
    <location>
        <begin position="80"/>
        <end position="152"/>
    </location>
</feature>
<evidence type="ECO:0000313" key="3">
    <source>
        <dbReference type="Proteomes" id="UP000053958"/>
    </source>
</evidence>
<dbReference type="AlphaFoldDB" id="A0A0F4YGP1"/>
<organism evidence="2 3">
    <name type="scientific">Rasamsonia emersonii (strain ATCC 16479 / CBS 393.64 / IMI 116815)</name>
    <dbReference type="NCBI Taxonomy" id="1408163"/>
    <lineage>
        <taxon>Eukaryota</taxon>
        <taxon>Fungi</taxon>
        <taxon>Dikarya</taxon>
        <taxon>Ascomycota</taxon>
        <taxon>Pezizomycotina</taxon>
        <taxon>Eurotiomycetes</taxon>
        <taxon>Eurotiomycetidae</taxon>
        <taxon>Eurotiales</taxon>
        <taxon>Trichocomaceae</taxon>
        <taxon>Rasamsonia</taxon>
    </lineage>
</organism>
<keyword evidence="3" id="KW-1185">Reference proteome</keyword>
<comment type="caution">
    <text evidence="2">The sequence shown here is derived from an EMBL/GenBank/DDBJ whole genome shotgun (WGS) entry which is preliminary data.</text>
</comment>
<dbReference type="GeneID" id="25321057"/>
<accession>A0A0F4YGP1</accession>
<dbReference type="Proteomes" id="UP000053958">
    <property type="component" value="Unassembled WGS sequence"/>
</dbReference>
<evidence type="ECO:0000256" key="1">
    <source>
        <dbReference type="SAM" id="MobiDB-lite"/>
    </source>
</evidence>
<proteinExistence type="predicted"/>
<evidence type="ECO:0000313" key="2">
    <source>
        <dbReference type="EMBL" id="KKA17255.1"/>
    </source>
</evidence>
<dbReference type="RefSeq" id="XP_013323867.1">
    <property type="nucleotide sequence ID" value="XM_013468413.1"/>
</dbReference>
<feature type="compositionally biased region" description="Low complexity" evidence="1">
    <location>
        <begin position="138"/>
        <end position="152"/>
    </location>
</feature>
<sequence length="152" mass="16736">MSVILVALEGECTICSIECDLYLVMHANFVPVSAMSSSPTLPMPKRPTRARRMPRLMVARSTWTLLNPVTPTTVIPRRRLRLGPNPLVTKPAPRATPCSLATSPSAPTRMRSARSSRTRVKSWASDCRPILSRDVPKATATSSSPPSMRRVR</sequence>